<dbReference type="InterPro" id="IPR002110">
    <property type="entry name" value="Ankyrin_rpt"/>
</dbReference>
<dbReference type="EMBL" id="JACAZH010000006">
    <property type="protein sequence ID" value="KAF7366424.1"/>
    <property type="molecule type" value="Genomic_DNA"/>
</dbReference>
<sequence length="330" mass="35020">MGSSLIVPQLLQMYGSETTERVYARDDNGLSALDYAVLEGHMKAVRLLAPMAILAASNSGPIAVNVSEESIQAHKQYLGQALVNSAFPGRSGEKTAICKYLLSEGTDVNTLHKRSSLLNATAGDSLATMRVLLAAGADPNLGGKYGIVPLFKAENVPAVQALLDAGARIHATDNAGCNVLMHRVLQNIQLLRFLLERGVDPNHADDSGWTPLHYACEEQEAGVAAIELLIQFGATTMEKADAGGLTPVSLAMQRGRIEVVRLFEPLIQDPVLKAKMAKWLQKKGESEDTGSSRSPPPVTGPSPSAIASSKELVSDWLSGTVGADIPESDL</sequence>
<proteinExistence type="predicted"/>
<reference evidence="5" key="1">
    <citation type="submission" date="2020-05" db="EMBL/GenBank/DDBJ databases">
        <title>Mycena genomes resolve the evolution of fungal bioluminescence.</title>
        <authorList>
            <person name="Tsai I.J."/>
        </authorList>
    </citation>
    <scope>NUCLEOTIDE SEQUENCE</scope>
    <source>
        <strain evidence="5">160909Yilan</strain>
    </source>
</reference>
<evidence type="ECO:0000256" key="2">
    <source>
        <dbReference type="ARBA" id="ARBA00023043"/>
    </source>
</evidence>
<comment type="caution">
    <text evidence="5">The sequence shown here is derived from an EMBL/GenBank/DDBJ whole genome shotgun (WGS) entry which is preliminary data.</text>
</comment>
<keyword evidence="1" id="KW-0677">Repeat</keyword>
<dbReference type="Pfam" id="PF12796">
    <property type="entry name" value="Ank_2"/>
    <property type="match status" value="1"/>
</dbReference>
<keyword evidence="2 3" id="KW-0040">ANK repeat</keyword>
<dbReference type="InterPro" id="IPR036770">
    <property type="entry name" value="Ankyrin_rpt-contain_sf"/>
</dbReference>
<dbReference type="Gene3D" id="1.25.40.20">
    <property type="entry name" value="Ankyrin repeat-containing domain"/>
    <property type="match status" value="1"/>
</dbReference>
<keyword evidence="6" id="KW-1185">Reference proteome</keyword>
<evidence type="ECO:0000313" key="5">
    <source>
        <dbReference type="EMBL" id="KAF7366424.1"/>
    </source>
</evidence>
<dbReference type="PROSITE" id="PS50088">
    <property type="entry name" value="ANK_REPEAT"/>
    <property type="match status" value="1"/>
</dbReference>
<accession>A0A8H6YXC8</accession>
<evidence type="ECO:0000256" key="3">
    <source>
        <dbReference type="PROSITE-ProRule" id="PRU00023"/>
    </source>
</evidence>
<name>A0A8H6YXC8_9AGAR</name>
<protein>
    <submittedName>
        <fullName evidence="5">ANK-REP-REGION domain-containing protein</fullName>
    </submittedName>
</protein>
<dbReference type="SMART" id="SM00248">
    <property type="entry name" value="ANK"/>
    <property type="match status" value="6"/>
</dbReference>
<dbReference type="SUPFAM" id="SSF48403">
    <property type="entry name" value="Ankyrin repeat"/>
    <property type="match status" value="1"/>
</dbReference>
<dbReference type="PANTHER" id="PTHR24173:SF74">
    <property type="entry name" value="ANKYRIN REPEAT DOMAIN-CONTAINING PROTEIN 16"/>
    <property type="match status" value="1"/>
</dbReference>
<dbReference type="OrthoDB" id="2840854at2759"/>
<dbReference type="PROSITE" id="PS50297">
    <property type="entry name" value="ANK_REP_REGION"/>
    <property type="match status" value="1"/>
</dbReference>
<evidence type="ECO:0000256" key="1">
    <source>
        <dbReference type="ARBA" id="ARBA00022737"/>
    </source>
</evidence>
<evidence type="ECO:0000313" key="6">
    <source>
        <dbReference type="Proteomes" id="UP000623467"/>
    </source>
</evidence>
<feature type="region of interest" description="Disordered" evidence="4">
    <location>
        <begin position="282"/>
        <end position="306"/>
    </location>
</feature>
<organism evidence="5 6">
    <name type="scientific">Mycena sanguinolenta</name>
    <dbReference type="NCBI Taxonomy" id="230812"/>
    <lineage>
        <taxon>Eukaryota</taxon>
        <taxon>Fungi</taxon>
        <taxon>Dikarya</taxon>
        <taxon>Basidiomycota</taxon>
        <taxon>Agaricomycotina</taxon>
        <taxon>Agaricomycetes</taxon>
        <taxon>Agaricomycetidae</taxon>
        <taxon>Agaricales</taxon>
        <taxon>Marasmiineae</taxon>
        <taxon>Mycenaceae</taxon>
        <taxon>Mycena</taxon>
    </lineage>
</organism>
<dbReference type="AlphaFoldDB" id="A0A8H6YXC8"/>
<evidence type="ECO:0000256" key="4">
    <source>
        <dbReference type="SAM" id="MobiDB-lite"/>
    </source>
</evidence>
<feature type="repeat" description="ANK" evidence="3">
    <location>
        <begin position="207"/>
        <end position="241"/>
    </location>
</feature>
<gene>
    <name evidence="5" type="ORF">MSAN_00899300</name>
</gene>
<dbReference type="Proteomes" id="UP000623467">
    <property type="component" value="Unassembled WGS sequence"/>
</dbReference>
<dbReference type="PANTHER" id="PTHR24173">
    <property type="entry name" value="ANKYRIN REPEAT CONTAINING"/>
    <property type="match status" value="1"/>
</dbReference>